<accession>A0AA86N4G6</accession>
<evidence type="ECO:0000313" key="3">
    <source>
        <dbReference type="EMBL" id="CAI9912724.1"/>
    </source>
</evidence>
<evidence type="ECO:0000313" key="4">
    <source>
        <dbReference type="EMBL" id="CAL5998619.1"/>
    </source>
</evidence>
<dbReference type="AlphaFoldDB" id="A0AA86N4G6"/>
<evidence type="ECO:0000259" key="1">
    <source>
        <dbReference type="PROSITE" id="PS50090"/>
    </source>
</evidence>
<reference evidence="4 5" key="2">
    <citation type="submission" date="2024-07" db="EMBL/GenBank/DDBJ databases">
        <authorList>
            <person name="Akdeniz Z."/>
        </authorList>
    </citation>
    <scope>NUCLEOTIDE SEQUENCE [LARGE SCALE GENOMIC DNA]</scope>
</reference>
<dbReference type="Proteomes" id="UP001642409">
    <property type="component" value="Unassembled WGS sequence"/>
</dbReference>
<dbReference type="Gene3D" id="1.10.10.60">
    <property type="entry name" value="Homeodomain-like"/>
    <property type="match status" value="1"/>
</dbReference>
<keyword evidence="5" id="KW-1185">Reference proteome</keyword>
<dbReference type="EMBL" id="CATOUU010000003">
    <property type="protein sequence ID" value="CAI9912724.1"/>
    <property type="molecule type" value="Genomic_DNA"/>
</dbReference>
<evidence type="ECO:0000313" key="5">
    <source>
        <dbReference type="Proteomes" id="UP001642409"/>
    </source>
</evidence>
<name>A0AA86N4G6_9EUKA</name>
<dbReference type="EMBL" id="CAXDID020000038">
    <property type="protein sequence ID" value="CAL5998619.1"/>
    <property type="molecule type" value="Genomic_DNA"/>
</dbReference>
<dbReference type="InterPro" id="IPR001005">
    <property type="entry name" value="SANT/Myb"/>
</dbReference>
<dbReference type="PROSITE" id="PS50090">
    <property type="entry name" value="MYB_LIKE"/>
    <property type="match status" value="1"/>
</dbReference>
<dbReference type="Pfam" id="PF00249">
    <property type="entry name" value="Myb_DNA-binding"/>
    <property type="match status" value="1"/>
</dbReference>
<reference evidence="3" key="1">
    <citation type="submission" date="2023-06" db="EMBL/GenBank/DDBJ databases">
        <authorList>
            <person name="Kurt Z."/>
        </authorList>
    </citation>
    <scope>NUCLEOTIDE SEQUENCE</scope>
</reference>
<proteinExistence type="predicted"/>
<feature type="domain" description="HTH myb-type" evidence="2">
    <location>
        <begin position="1"/>
        <end position="58"/>
    </location>
</feature>
<protein>
    <submittedName>
        <fullName evidence="3">SANT/Myb domain</fullName>
    </submittedName>
    <submittedName>
        <fullName evidence="4">SANT/Myb_domain</fullName>
    </submittedName>
</protein>
<sequence length="192" mass="22789">MQPRSYGKWSEEETQKIIQMTRSYKGNVINWRVISENIKGRTSQQCKSFYNSRIRHIEVNLEAYTPTELATNAICNLLNNNVSKSFDIIKKIYYDQILMEVIMNSQMIICGNTKFKYNVKILQTIKQVIVQYNQQKQAWIDQIQTIQIAEFQQMTIQQHEFVHLQKLLDNAQTSELYCKITELLDHRINDFI</sequence>
<evidence type="ECO:0000259" key="2">
    <source>
        <dbReference type="PROSITE" id="PS51294"/>
    </source>
</evidence>
<dbReference type="InterPro" id="IPR009057">
    <property type="entry name" value="Homeodomain-like_sf"/>
</dbReference>
<feature type="domain" description="Myb-like" evidence="1">
    <location>
        <begin position="1"/>
        <end position="54"/>
    </location>
</feature>
<dbReference type="CDD" id="cd00167">
    <property type="entry name" value="SANT"/>
    <property type="match status" value="1"/>
</dbReference>
<organism evidence="3">
    <name type="scientific">Hexamita inflata</name>
    <dbReference type="NCBI Taxonomy" id="28002"/>
    <lineage>
        <taxon>Eukaryota</taxon>
        <taxon>Metamonada</taxon>
        <taxon>Diplomonadida</taxon>
        <taxon>Hexamitidae</taxon>
        <taxon>Hexamitinae</taxon>
        <taxon>Hexamita</taxon>
    </lineage>
</organism>
<gene>
    <name evidence="4" type="ORF">HINF_LOCUS15824</name>
    <name evidence="3" type="ORF">HINF_LOCUS369</name>
</gene>
<dbReference type="SMART" id="SM00717">
    <property type="entry name" value="SANT"/>
    <property type="match status" value="1"/>
</dbReference>
<comment type="caution">
    <text evidence="3">The sequence shown here is derived from an EMBL/GenBank/DDBJ whole genome shotgun (WGS) entry which is preliminary data.</text>
</comment>
<dbReference type="SUPFAM" id="SSF46689">
    <property type="entry name" value="Homeodomain-like"/>
    <property type="match status" value="1"/>
</dbReference>
<dbReference type="InterPro" id="IPR017930">
    <property type="entry name" value="Myb_dom"/>
</dbReference>
<dbReference type="PROSITE" id="PS51294">
    <property type="entry name" value="HTH_MYB"/>
    <property type="match status" value="1"/>
</dbReference>